<evidence type="ECO:0000256" key="3">
    <source>
        <dbReference type="ARBA" id="ARBA00022598"/>
    </source>
</evidence>
<dbReference type="InterPro" id="IPR024286">
    <property type="entry name" value="DUF3700"/>
</dbReference>
<dbReference type="PANTHER" id="PTHR11772">
    <property type="entry name" value="ASPARAGINE SYNTHETASE"/>
    <property type="match status" value="1"/>
</dbReference>
<dbReference type="NCBIfam" id="TIGR01536">
    <property type="entry name" value="asn_synth_AEB"/>
    <property type="match status" value="1"/>
</dbReference>
<proteinExistence type="inferred from homology"/>
<dbReference type="Gene3D" id="3.40.50.620">
    <property type="entry name" value="HUPs"/>
    <property type="match status" value="1"/>
</dbReference>
<protein>
    <recommendedName>
        <fullName evidence="2">asparagine synthase (glutamine-hydrolyzing)</fullName>
        <ecNumber evidence="2">6.3.5.4</ecNumber>
    </recommendedName>
</protein>
<evidence type="ECO:0000256" key="6">
    <source>
        <dbReference type="ARBA" id="ARBA00022840"/>
    </source>
</evidence>
<keyword evidence="3 12" id="KW-0436">Ligase</keyword>
<evidence type="ECO:0000259" key="11">
    <source>
        <dbReference type="PROSITE" id="PS51278"/>
    </source>
</evidence>
<evidence type="ECO:0000256" key="10">
    <source>
        <dbReference type="ARBA" id="ARBA00048741"/>
    </source>
</evidence>
<dbReference type="GO" id="GO:0004066">
    <property type="term" value="F:asparagine synthase (glutamine-hydrolyzing) activity"/>
    <property type="evidence" value="ECO:0007669"/>
    <property type="project" value="UniProtKB-EC"/>
</dbReference>
<evidence type="ECO:0000256" key="8">
    <source>
        <dbReference type="ARBA" id="ARBA00022962"/>
    </source>
</evidence>
<dbReference type="Pfam" id="PF00733">
    <property type="entry name" value="Asn_synthase"/>
    <property type="match status" value="1"/>
</dbReference>
<dbReference type="PROSITE" id="PS51278">
    <property type="entry name" value="GATASE_TYPE_2"/>
    <property type="match status" value="1"/>
</dbReference>
<dbReference type="CDD" id="cd01991">
    <property type="entry name" value="Asn_synthase_B_C"/>
    <property type="match status" value="1"/>
</dbReference>
<dbReference type="CDD" id="cd00712">
    <property type="entry name" value="AsnB"/>
    <property type="match status" value="1"/>
</dbReference>
<dbReference type="EMBL" id="JBHSGG010000023">
    <property type="protein sequence ID" value="MFC4728161.1"/>
    <property type="molecule type" value="Genomic_DNA"/>
</dbReference>
<dbReference type="PANTHER" id="PTHR11772:SF2">
    <property type="entry name" value="ASPARAGINE SYNTHETASE [GLUTAMINE-HYDROLYZING]"/>
    <property type="match status" value="1"/>
</dbReference>
<dbReference type="PIRSF" id="PIRSF001589">
    <property type="entry name" value="Asn_synthetase_glu-h"/>
    <property type="match status" value="1"/>
</dbReference>
<dbReference type="InterPro" id="IPR033738">
    <property type="entry name" value="AsnB_N"/>
</dbReference>
<name>A0ABV9NIQ3_9GAMM</name>
<dbReference type="Proteomes" id="UP001595892">
    <property type="component" value="Unassembled WGS sequence"/>
</dbReference>
<dbReference type="InterPro" id="IPR014729">
    <property type="entry name" value="Rossmann-like_a/b/a_fold"/>
</dbReference>
<keyword evidence="6" id="KW-0067">ATP-binding</keyword>
<comment type="caution">
    <text evidence="12">The sequence shown here is derived from an EMBL/GenBank/DDBJ whole genome shotgun (WGS) entry which is preliminary data.</text>
</comment>
<dbReference type="NCBIfam" id="NF006949">
    <property type="entry name" value="PRK09431.1"/>
    <property type="match status" value="1"/>
</dbReference>
<feature type="domain" description="Glutamine amidotransferase type-2" evidence="11">
    <location>
        <begin position="2"/>
        <end position="191"/>
    </location>
</feature>
<dbReference type="Gene3D" id="3.60.20.10">
    <property type="entry name" value="Glutamine Phosphoribosylpyrophosphate, subunit 1, domain 1"/>
    <property type="match status" value="1"/>
</dbReference>
<evidence type="ECO:0000256" key="1">
    <source>
        <dbReference type="ARBA" id="ARBA00005752"/>
    </source>
</evidence>
<evidence type="ECO:0000256" key="7">
    <source>
        <dbReference type="ARBA" id="ARBA00022888"/>
    </source>
</evidence>
<dbReference type="InterPro" id="IPR017932">
    <property type="entry name" value="GATase_2_dom"/>
</dbReference>
<dbReference type="RefSeq" id="WP_377004183.1">
    <property type="nucleotide sequence ID" value="NZ_JBHSGG010000023.1"/>
</dbReference>
<organism evidence="12 13">
    <name type="scientific">Coralloluteibacterium thermophilum</name>
    <dbReference type="NCBI Taxonomy" id="2707049"/>
    <lineage>
        <taxon>Bacteria</taxon>
        <taxon>Pseudomonadati</taxon>
        <taxon>Pseudomonadota</taxon>
        <taxon>Gammaproteobacteria</taxon>
        <taxon>Lysobacterales</taxon>
        <taxon>Lysobacteraceae</taxon>
        <taxon>Coralloluteibacterium</taxon>
    </lineage>
</organism>
<keyword evidence="13" id="KW-1185">Reference proteome</keyword>
<dbReference type="SUPFAM" id="SSF52402">
    <property type="entry name" value="Adenine nucleotide alpha hydrolases-like"/>
    <property type="match status" value="1"/>
</dbReference>
<keyword evidence="7" id="KW-0061">Asparagine biosynthesis</keyword>
<comment type="catalytic activity">
    <reaction evidence="10">
        <text>L-aspartate + L-glutamine + ATP + H2O = L-asparagine + L-glutamate + AMP + diphosphate + H(+)</text>
        <dbReference type="Rhea" id="RHEA:12228"/>
        <dbReference type="ChEBI" id="CHEBI:15377"/>
        <dbReference type="ChEBI" id="CHEBI:15378"/>
        <dbReference type="ChEBI" id="CHEBI:29985"/>
        <dbReference type="ChEBI" id="CHEBI:29991"/>
        <dbReference type="ChEBI" id="CHEBI:30616"/>
        <dbReference type="ChEBI" id="CHEBI:33019"/>
        <dbReference type="ChEBI" id="CHEBI:58048"/>
        <dbReference type="ChEBI" id="CHEBI:58359"/>
        <dbReference type="ChEBI" id="CHEBI:456215"/>
        <dbReference type="EC" id="6.3.5.4"/>
    </reaction>
</comment>
<evidence type="ECO:0000256" key="5">
    <source>
        <dbReference type="ARBA" id="ARBA00022741"/>
    </source>
</evidence>
<accession>A0ABV9NIQ3</accession>
<evidence type="ECO:0000256" key="2">
    <source>
        <dbReference type="ARBA" id="ARBA00012737"/>
    </source>
</evidence>
<dbReference type="SMART" id="SM01172">
    <property type="entry name" value="DUF3700"/>
    <property type="match status" value="1"/>
</dbReference>
<sequence length="561" mass="61445">MCSIFAFLDIRGDAAALRPLALEASRSMRHRGPDWSGVHLDDRALLVHERLAIVGVDSGAQPLRSPDGAQVLAVNGEIYNHRALHAELADGYAFQTHSDCEVILPLYRSGSEPAAIARWLERLEGMFAFVLWDAETGRWLIARDPIGIVPLYWGRDAEGRLCVASEVKALAGICTHAEAFPPGHFWTSDVPAPQRYYAPAWRDYAAVAGAPSDRGAVRHALEAAVKSHLMSDVPYGVLLSGGLDSSLVAAIAKKYAARRVEEDSQVEAWWPQLHSFAIGLPGSPDLAAAREVAAHIGTVHHSIEFTVQEGLDALSEVVRHLETYDVTTVRASTPMYLMARRIRAMGIKMVLSGEGSDELFGGYLYFHKAPDARALHEETVRKLDALHLYDCLRANKSMAAWGVEARVPFLDRGFIDAAMSLDPEVKLSGSARGRIEKQFLREAFAGYLPDAVLWRQKEQFSDGVGYTWIDSLKAHAEATVSDAALAAAATRFPHNTPATKEAYLYRDLFHRHYPQDWAARLVPGGPSVACSTAAAIEWDPSLKDVVDPSGRAVRAVHLAAY</sequence>
<keyword evidence="8" id="KW-0315">Glutamine amidotransferase</keyword>
<dbReference type="EC" id="6.3.5.4" evidence="2"/>
<dbReference type="InterPro" id="IPR001962">
    <property type="entry name" value="Asn_synthase"/>
</dbReference>
<evidence type="ECO:0000256" key="4">
    <source>
        <dbReference type="ARBA" id="ARBA00022605"/>
    </source>
</evidence>
<comment type="similarity">
    <text evidence="1">Belongs to the asparagine synthetase family.</text>
</comment>
<evidence type="ECO:0000313" key="12">
    <source>
        <dbReference type="EMBL" id="MFC4728161.1"/>
    </source>
</evidence>
<keyword evidence="4" id="KW-0028">Amino-acid biosynthesis</keyword>
<evidence type="ECO:0000313" key="13">
    <source>
        <dbReference type="Proteomes" id="UP001595892"/>
    </source>
</evidence>
<evidence type="ECO:0000256" key="9">
    <source>
        <dbReference type="ARBA" id="ARBA00029440"/>
    </source>
</evidence>
<gene>
    <name evidence="12" type="primary">asnB</name>
    <name evidence="12" type="ORF">ACFO3Q_08275</name>
</gene>
<dbReference type="SUPFAM" id="SSF56235">
    <property type="entry name" value="N-terminal nucleophile aminohydrolases (Ntn hydrolases)"/>
    <property type="match status" value="1"/>
</dbReference>
<reference evidence="13" key="1">
    <citation type="journal article" date="2019" name="Int. J. Syst. Evol. Microbiol.">
        <title>The Global Catalogue of Microorganisms (GCM) 10K type strain sequencing project: providing services to taxonomists for standard genome sequencing and annotation.</title>
        <authorList>
            <consortium name="The Broad Institute Genomics Platform"/>
            <consortium name="The Broad Institute Genome Sequencing Center for Infectious Disease"/>
            <person name="Wu L."/>
            <person name="Ma J."/>
        </authorList>
    </citation>
    <scope>NUCLEOTIDE SEQUENCE [LARGE SCALE GENOMIC DNA]</scope>
    <source>
        <strain evidence="13">CGMCC 1.13574</strain>
    </source>
</reference>
<dbReference type="InterPro" id="IPR029055">
    <property type="entry name" value="Ntn_hydrolases_N"/>
</dbReference>
<dbReference type="InterPro" id="IPR006426">
    <property type="entry name" value="Asn_synth_AEB"/>
</dbReference>
<keyword evidence="5" id="KW-0547">Nucleotide-binding</keyword>
<dbReference type="Pfam" id="PF13537">
    <property type="entry name" value="GATase_7"/>
    <property type="match status" value="1"/>
</dbReference>
<comment type="pathway">
    <text evidence="9">Amino-acid biosynthesis.</text>
</comment>
<dbReference type="InterPro" id="IPR050795">
    <property type="entry name" value="Asn_Synthetase"/>
</dbReference>